<dbReference type="Gene3D" id="1.25.40.990">
    <property type="match status" value="1"/>
</dbReference>
<dbReference type="AlphaFoldDB" id="A0A250X5M0"/>
<evidence type="ECO:0000313" key="3">
    <source>
        <dbReference type="EMBL" id="GAX78375.1"/>
    </source>
</evidence>
<dbReference type="PANTHER" id="PTHR12436">
    <property type="entry name" value="80 KDA MCM3-ASSOCIATED PROTEIN"/>
    <property type="match status" value="1"/>
</dbReference>
<proteinExistence type="predicted"/>
<dbReference type="InterPro" id="IPR005062">
    <property type="entry name" value="SAC3/GANP/THP3_conserved"/>
</dbReference>
<comment type="caution">
    <text evidence="3">The sequence shown here is derived from an EMBL/GenBank/DDBJ whole genome shotgun (WGS) entry which is preliminary data.</text>
</comment>
<evidence type="ECO:0000259" key="2">
    <source>
        <dbReference type="Pfam" id="PF03399"/>
    </source>
</evidence>
<evidence type="ECO:0000256" key="1">
    <source>
        <dbReference type="SAM" id="MobiDB-lite"/>
    </source>
</evidence>
<organism evidence="3 4">
    <name type="scientific">Chlamydomonas eustigma</name>
    <dbReference type="NCBI Taxonomy" id="1157962"/>
    <lineage>
        <taxon>Eukaryota</taxon>
        <taxon>Viridiplantae</taxon>
        <taxon>Chlorophyta</taxon>
        <taxon>core chlorophytes</taxon>
        <taxon>Chlorophyceae</taxon>
        <taxon>CS clade</taxon>
        <taxon>Chlamydomonadales</taxon>
        <taxon>Chlamydomonadaceae</taxon>
        <taxon>Chlamydomonas</taxon>
    </lineage>
</organism>
<dbReference type="InterPro" id="IPR045107">
    <property type="entry name" value="SAC3/GANP/THP3"/>
</dbReference>
<feature type="region of interest" description="Disordered" evidence="1">
    <location>
        <begin position="1"/>
        <end position="37"/>
    </location>
</feature>
<dbReference type="GO" id="GO:0005634">
    <property type="term" value="C:nucleus"/>
    <property type="evidence" value="ECO:0007669"/>
    <property type="project" value="TreeGrafter"/>
</dbReference>
<accession>A0A250X5M0</accession>
<sequence length="395" mass="44050">MLKRTVGEKDEKGPSEKKKKQQVIGESCVKSSQGQDNEDAMEELMLKIMAKISKSKNPAKKAVLEAKLSKVLEAFRIQAVAKATSTANVKKAKAQQVLQFKPRNTSGLGAGPLSVGGVIPITVQEKERRQQRQLRFKSTTSEGGDNDEDELVRNSGQGTCEALEKEYLRLTSLPRANTVRPPHILRLALSLVKAKWQQHSDYTYACEQLKSIRQDLTVQHVRDPLTVDAYETHARIALEESDVAEFRQCQGVLKQLYLEGIPGNQEEFEAYGLLFAQSTGKGRILAYELPVESLQHQFVAHALSVCRACRLGDFHSFAKLYQTAPRMSPYLMDRLLPRMRAWALKAMVTAYRPTSVPLSHVSVELCLEQDGADLFSVLQNAGLSVDLKLGVLETR</sequence>
<dbReference type="PANTHER" id="PTHR12436:SF4">
    <property type="entry name" value="LEUKOCYTE RECEPTOR CLUSTER MEMBER 8"/>
    <property type="match status" value="1"/>
</dbReference>
<evidence type="ECO:0000313" key="4">
    <source>
        <dbReference type="Proteomes" id="UP000232323"/>
    </source>
</evidence>
<dbReference type="Proteomes" id="UP000232323">
    <property type="component" value="Unassembled WGS sequence"/>
</dbReference>
<dbReference type="OrthoDB" id="199574at2759"/>
<feature type="region of interest" description="Disordered" evidence="1">
    <location>
        <begin position="129"/>
        <end position="153"/>
    </location>
</feature>
<name>A0A250X5M0_9CHLO</name>
<keyword evidence="4" id="KW-1185">Reference proteome</keyword>
<protein>
    <recommendedName>
        <fullName evidence="2">SAC3/GANP/THP3 conserved domain-containing protein</fullName>
    </recommendedName>
</protein>
<dbReference type="EMBL" id="BEGY01000032">
    <property type="protein sequence ID" value="GAX78375.1"/>
    <property type="molecule type" value="Genomic_DNA"/>
</dbReference>
<feature type="compositionally biased region" description="Basic and acidic residues" evidence="1">
    <location>
        <begin position="1"/>
        <end position="16"/>
    </location>
</feature>
<dbReference type="Pfam" id="PF03399">
    <property type="entry name" value="SAC3_GANP"/>
    <property type="match status" value="1"/>
</dbReference>
<feature type="domain" description="SAC3/GANP/THP3 conserved" evidence="2">
    <location>
        <begin position="162"/>
        <end position="385"/>
    </location>
</feature>
<reference evidence="3 4" key="1">
    <citation type="submission" date="2017-08" db="EMBL/GenBank/DDBJ databases">
        <title>Acidophilic green algal genome provides insights into adaptation to an acidic environment.</title>
        <authorList>
            <person name="Hirooka S."/>
            <person name="Hirose Y."/>
            <person name="Kanesaki Y."/>
            <person name="Higuchi S."/>
            <person name="Fujiwara T."/>
            <person name="Onuma R."/>
            <person name="Era A."/>
            <person name="Ohbayashi R."/>
            <person name="Uzuka A."/>
            <person name="Nozaki H."/>
            <person name="Yoshikawa H."/>
            <person name="Miyagishima S.Y."/>
        </authorList>
    </citation>
    <scope>NUCLEOTIDE SEQUENCE [LARGE SCALE GENOMIC DNA]</scope>
    <source>
        <strain evidence="3 4">NIES-2499</strain>
    </source>
</reference>
<gene>
    <name evidence="3" type="ORF">CEUSTIGMA_g5817.t1</name>
</gene>